<evidence type="ECO:0000313" key="1">
    <source>
        <dbReference type="EMBL" id="SEG52181.1"/>
    </source>
</evidence>
<protein>
    <submittedName>
        <fullName evidence="1">Uncharacterized protein</fullName>
    </submittedName>
</protein>
<evidence type="ECO:0000313" key="2">
    <source>
        <dbReference type="Proteomes" id="UP000236752"/>
    </source>
</evidence>
<dbReference type="Proteomes" id="UP000236752">
    <property type="component" value="Unassembled WGS sequence"/>
</dbReference>
<dbReference type="AlphaFoldDB" id="A0A1H6AUE7"/>
<proteinExistence type="predicted"/>
<accession>A0A1H6AUE7</accession>
<keyword evidence="2" id="KW-1185">Reference proteome</keyword>
<reference evidence="1 2" key="1">
    <citation type="submission" date="2016-10" db="EMBL/GenBank/DDBJ databases">
        <authorList>
            <person name="de Groot N.N."/>
        </authorList>
    </citation>
    <scope>NUCLEOTIDE SEQUENCE [LARGE SCALE GENOMIC DNA]</scope>
    <source>
        <strain evidence="1 2">DSM 26915</strain>
    </source>
</reference>
<sequence>MSVRESASGLGISLPLAFRADPTIASTQGRIAIRSALISSETVGWSQGR</sequence>
<organism evidence="1 2">
    <name type="scientific">Thalassococcus halodurans</name>
    <dbReference type="NCBI Taxonomy" id="373675"/>
    <lineage>
        <taxon>Bacteria</taxon>
        <taxon>Pseudomonadati</taxon>
        <taxon>Pseudomonadota</taxon>
        <taxon>Alphaproteobacteria</taxon>
        <taxon>Rhodobacterales</taxon>
        <taxon>Roseobacteraceae</taxon>
        <taxon>Thalassococcus</taxon>
    </lineage>
</organism>
<dbReference type="EMBL" id="FNUZ01000005">
    <property type="protein sequence ID" value="SEG52181.1"/>
    <property type="molecule type" value="Genomic_DNA"/>
</dbReference>
<name>A0A1H6AUE7_9RHOB</name>
<gene>
    <name evidence="1" type="ORF">SAMN04488045_3183</name>
</gene>